<proteinExistence type="predicted"/>
<reference evidence="1" key="1">
    <citation type="submission" date="2022-07" db="EMBL/GenBank/DDBJ databases">
        <title>Genome analysis of Parmales, a sister group of diatoms, reveals the evolutionary specialization of diatoms from phago-mixotrophs to photoautotrophs.</title>
        <authorList>
            <person name="Ban H."/>
            <person name="Sato S."/>
            <person name="Yoshikawa S."/>
            <person name="Kazumasa Y."/>
            <person name="Nakamura Y."/>
            <person name="Ichinomiya M."/>
            <person name="Saitoh K."/>
            <person name="Sato N."/>
            <person name="Blanc-Mathieu R."/>
            <person name="Endo H."/>
            <person name="Kuwata A."/>
            <person name="Ogata H."/>
        </authorList>
    </citation>
    <scope>NUCLEOTIDE SEQUENCE</scope>
</reference>
<dbReference type="GO" id="GO:0007018">
    <property type="term" value="P:microtubule-based movement"/>
    <property type="evidence" value="ECO:0007669"/>
    <property type="project" value="TreeGrafter"/>
</dbReference>
<sequence length="120" mass="13361">MSMMDPSEEFPEEDIQTIVKPAIAQLLNGVQFNPSKVNDWCNTIIDTCLKELQSLSKPYKYVITCVIMQKNGGGMTTSAACYWDGGKDGKTRVPFENDTMHCIVTVYGLSVNIDTKDDEV</sequence>
<name>A0A9W7FE80_9STRA</name>
<evidence type="ECO:0000313" key="2">
    <source>
        <dbReference type="Proteomes" id="UP001165082"/>
    </source>
</evidence>
<dbReference type="PANTHER" id="PTHR21255:SF4">
    <property type="entry name" value="DYNEIN LIGHT CHAIN TCTEX-TYPE"/>
    <property type="match status" value="1"/>
</dbReference>
<dbReference type="CDD" id="cd21455">
    <property type="entry name" value="DLC-like_DYNLT1_DYNLT3"/>
    <property type="match status" value="1"/>
</dbReference>
<dbReference type="Gene3D" id="3.30.1140.40">
    <property type="entry name" value="Tctex-1"/>
    <property type="match status" value="1"/>
</dbReference>
<dbReference type="Proteomes" id="UP001165082">
    <property type="component" value="Unassembled WGS sequence"/>
</dbReference>
<dbReference type="EMBL" id="BRXZ01000376">
    <property type="protein sequence ID" value="GMI10469.1"/>
    <property type="molecule type" value="Genomic_DNA"/>
</dbReference>
<dbReference type="Pfam" id="PF03645">
    <property type="entry name" value="Tctex-1"/>
    <property type="match status" value="1"/>
</dbReference>
<dbReference type="OrthoDB" id="10059120at2759"/>
<dbReference type="GO" id="GO:0005868">
    <property type="term" value="C:cytoplasmic dynein complex"/>
    <property type="evidence" value="ECO:0007669"/>
    <property type="project" value="TreeGrafter"/>
</dbReference>
<dbReference type="PANTHER" id="PTHR21255">
    <property type="entry name" value="T-COMPLEX-ASSOCIATED-TESTIS-EXPRESSED 1/ DYNEIN LIGHT CHAIN"/>
    <property type="match status" value="1"/>
</dbReference>
<dbReference type="InterPro" id="IPR005334">
    <property type="entry name" value="Tctex-1-like"/>
</dbReference>
<protein>
    <recommendedName>
        <fullName evidence="3">Dynein light chain</fullName>
    </recommendedName>
</protein>
<organism evidence="1 2">
    <name type="scientific">Triparma retinervis</name>
    <dbReference type="NCBI Taxonomy" id="2557542"/>
    <lineage>
        <taxon>Eukaryota</taxon>
        <taxon>Sar</taxon>
        <taxon>Stramenopiles</taxon>
        <taxon>Ochrophyta</taxon>
        <taxon>Bolidophyceae</taxon>
        <taxon>Parmales</taxon>
        <taxon>Triparmaceae</taxon>
        <taxon>Triparma</taxon>
    </lineage>
</organism>
<evidence type="ECO:0008006" key="3">
    <source>
        <dbReference type="Google" id="ProtNLM"/>
    </source>
</evidence>
<dbReference type="InterPro" id="IPR038586">
    <property type="entry name" value="Tctex-1-like_sf"/>
</dbReference>
<evidence type="ECO:0000313" key="1">
    <source>
        <dbReference type="EMBL" id="GMI10469.1"/>
    </source>
</evidence>
<comment type="caution">
    <text evidence="1">The sequence shown here is derived from an EMBL/GenBank/DDBJ whole genome shotgun (WGS) entry which is preliminary data.</text>
</comment>
<keyword evidence="2" id="KW-1185">Reference proteome</keyword>
<dbReference type="GO" id="GO:0005737">
    <property type="term" value="C:cytoplasm"/>
    <property type="evidence" value="ECO:0007669"/>
    <property type="project" value="TreeGrafter"/>
</dbReference>
<dbReference type="GO" id="GO:0045505">
    <property type="term" value="F:dynein intermediate chain binding"/>
    <property type="evidence" value="ECO:0007669"/>
    <property type="project" value="TreeGrafter"/>
</dbReference>
<accession>A0A9W7FE80</accession>
<dbReference type="AlphaFoldDB" id="A0A9W7FE80"/>
<gene>
    <name evidence="1" type="ORF">TrRE_jg2589</name>
</gene>